<evidence type="ECO:0000313" key="3">
    <source>
        <dbReference type="EMBL" id="KAF6745288.1"/>
    </source>
</evidence>
<comment type="caution">
    <text evidence="3">The sequence shown here is derived from an EMBL/GenBank/DDBJ whole genome shotgun (WGS) entry which is preliminary data.</text>
</comment>
<feature type="compositionally biased region" description="Polar residues" evidence="1">
    <location>
        <begin position="251"/>
        <end position="263"/>
    </location>
</feature>
<evidence type="ECO:0000313" key="4">
    <source>
        <dbReference type="Proteomes" id="UP000521943"/>
    </source>
</evidence>
<protein>
    <submittedName>
        <fullName evidence="3">Uncharacterized protein</fullName>
    </submittedName>
</protein>
<organism evidence="3 4">
    <name type="scientific">Ephemerocybe angulata</name>
    <dbReference type="NCBI Taxonomy" id="980116"/>
    <lineage>
        <taxon>Eukaryota</taxon>
        <taxon>Fungi</taxon>
        <taxon>Dikarya</taxon>
        <taxon>Basidiomycota</taxon>
        <taxon>Agaricomycotina</taxon>
        <taxon>Agaricomycetes</taxon>
        <taxon>Agaricomycetidae</taxon>
        <taxon>Agaricales</taxon>
        <taxon>Agaricineae</taxon>
        <taxon>Psathyrellaceae</taxon>
        <taxon>Ephemerocybe</taxon>
    </lineage>
</organism>
<dbReference type="EMBL" id="JACGCI010000108">
    <property type="protein sequence ID" value="KAF6745288.1"/>
    <property type="molecule type" value="Genomic_DNA"/>
</dbReference>
<reference evidence="3 4" key="1">
    <citation type="submission" date="2020-07" db="EMBL/GenBank/DDBJ databases">
        <title>Comparative genomics of pyrophilous fungi reveals a link between fire events and developmental genes.</title>
        <authorList>
            <consortium name="DOE Joint Genome Institute"/>
            <person name="Steindorff A.S."/>
            <person name="Carver A."/>
            <person name="Calhoun S."/>
            <person name="Stillman K."/>
            <person name="Liu H."/>
            <person name="Lipzen A."/>
            <person name="Pangilinan J."/>
            <person name="Labutti K."/>
            <person name="Bruns T.D."/>
            <person name="Grigoriev I.V."/>
        </authorList>
    </citation>
    <scope>NUCLEOTIDE SEQUENCE [LARGE SCALE GENOMIC DNA]</scope>
    <source>
        <strain evidence="3 4">CBS 144469</strain>
    </source>
</reference>
<gene>
    <name evidence="3" type="ORF">DFP72DRAFT_1077726</name>
    <name evidence="2" type="ORF">DFP72DRAFT_1080289</name>
</gene>
<sequence>MERVPIEILEKIVALYIQDLPRRPRYEAIPLVPLALVLNHRTLVTAMIVSWRSIWVNNPRHIQGLLEKAADVVDGKRLGDQTRVLRIGGPRCARAARWEHRLPDLFTGFPNIHTSFMDFRRYGPRCEIPWGPLKTCVLPYPTHLTRLQIDEAPSVNDVAAVSASIPRLQFLAVRRVASPSPRTTTALEFPALTHLALGDSDHSIELPCGRYKVLMGALAVGGSIPNLETLELLNYDGDSRPLLKRFGKQLKSLSHPTRSPTRVQQEEEEQQQEGEDEEQQEEDEDRDEDEDEDEDEDGDKDKDKDKDKEDGDEDEEEKALLLCPDIRTLKLFLRKPVRIHTPMNQLTTVEIFIGRQWEDDDDRRSEDRILFYDLVHQVCRIVARLAWVGVADRHRLLDKVKLLEIVADAVAEKQITFMYSPPLWRWTWVD</sequence>
<evidence type="ECO:0000256" key="1">
    <source>
        <dbReference type="SAM" id="MobiDB-lite"/>
    </source>
</evidence>
<feature type="compositionally biased region" description="Acidic residues" evidence="1">
    <location>
        <begin position="266"/>
        <end position="298"/>
    </location>
</feature>
<evidence type="ECO:0000313" key="2">
    <source>
        <dbReference type="EMBL" id="KAF6743349.1"/>
    </source>
</evidence>
<name>A0A8H6HE38_9AGAR</name>
<dbReference type="AlphaFoldDB" id="A0A8H6HE38"/>
<dbReference type="EMBL" id="JACGCI010000148">
    <property type="protein sequence ID" value="KAF6743349.1"/>
    <property type="molecule type" value="Genomic_DNA"/>
</dbReference>
<keyword evidence="4" id="KW-1185">Reference proteome</keyword>
<feature type="compositionally biased region" description="Basic and acidic residues" evidence="1">
    <location>
        <begin position="299"/>
        <end position="309"/>
    </location>
</feature>
<feature type="region of interest" description="Disordered" evidence="1">
    <location>
        <begin position="248"/>
        <end position="319"/>
    </location>
</feature>
<proteinExistence type="predicted"/>
<accession>A0A8H6HE38</accession>
<dbReference type="Proteomes" id="UP000521943">
    <property type="component" value="Unassembled WGS sequence"/>
</dbReference>
<dbReference type="Gene3D" id="3.30.70.2850">
    <property type="match status" value="1"/>
</dbReference>